<keyword evidence="1" id="KW-0472">Membrane</keyword>
<feature type="transmembrane region" description="Helical" evidence="1">
    <location>
        <begin position="356"/>
        <end position="377"/>
    </location>
</feature>
<dbReference type="PANTHER" id="PTHR34219:SF3">
    <property type="entry name" value="BLL7967 PROTEIN"/>
    <property type="match status" value="1"/>
</dbReference>
<dbReference type="Pfam" id="PF03929">
    <property type="entry name" value="PepSY_TM"/>
    <property type="match status" value="1"/>
</dbReference>
<feature type="transmembrane region" description="Helical" evidence="1">
    <location>
        <begin position="156"/>
        <end position="176"/>
    </location>
</feature>
<evidence type="ECO:0000313" key="3">
    <source>
        <dbReference type="Proteomes" id="UP000245647"/>
    </source>
</evidence>
<feature type="transmembrane region" description="Helical" evidence="1">
    <location>
        <begin position="208"/>
        <end position="229"/>
    </location>
</feature>
<proteinExistence type="predicted"/>
<evidence type="ECO:0000313" key="2">
    <source>
        <dbReference type="EMBL" id="PWG81148.1"/>
    </source>
</evidence>
<reference evidence="2 3" key="1">
    <citation type="submission" date="2018-04" db="EMBL/GenBank/DDBJ databases">
        <title>Pedobacter chongqingensis sp. nov., isolated from a rottenly hemp rope.</title>
        <authorList>
            <person name="Cai Y."/>
        </authorList>
    </citation>
    <scope>NUCLEOTIDE SEQUENCE [LARGE SCALE GENOMIC DNA]</scope>
    <source>
        <strain evidence="2 3">FJ4-8</strain>
    </source>
</reference>
<feature type="transmembrane region" description="Helical" evidence="1">
    <location>
        <begin position="28"/>
        <end position="53"/>
    </location>
</feature>
<organism evidence="2 3">
    <name type="scientific">Pararcticibacter amylolyticus</name>
    <dbReference type="NCBI Taxonomy" id="2173175"/>
    <lineage>
        <taxon>Bacteria</taxon>
        <taxon>Pseudomonadati</taxon>
        <taxon>Bacteroidota</taxon>
        <taxon>Sphingobacteriia</taxon>
        <taxon>Sphingobacteriales</taxon>
        <taxon>Sphingobacteriaceae</taxon>
        <taxon>Pararcticibacter</taxon>
    </lineage>
</organism>
<gene>
    <name evidence="2" type="ORF">DDR33_08345</name>
</gene>
<dbReference type="Proteomes" id="UP000245647">
    <property type="component" value="Unassembled WGS sequence"/>
</dbReference>
<comment type="caution">
    <text evidence="2">The sequence shown here is derived from an EMBL/GenBank/DDBJ whole genome shotgun (WGS) entry which is preliminary data.</text>
</comment>
<accession>A0A2U2PIA5</accession>
<keyword evidence="1" id="KW-0812">Transmembrane</keyword>
<dbReference type="InterPro" id="IPR005625">
    <property type="entry name" value="PepSY-ass_TM"/>
</dbReference>
<keyword evidence="1" id="KW-1133">Transmembrane helix</keyword>
<protein>
    <submittedName>
        <fullName evidence="2">PepSY domain-containing protein</fullName>
    </submittedName>
</protein>
<keyword evidence="3" id="KW-1185">Reference proteome</keyword>
<dbReference type="EMBL" id="QEAS01000006">
    <property type="protein sequence ID" value="PWG81148.1"/>
    <property type="molecule type" value="Genomic_DNA"/>
</dbReference>
<dbReference type="AlphaFoldDB" id="A0A2U2PIA5"/>
<dbReference type="PANTHER" id="PTHR34219">
    <property type="entry name" value="IRON-REGULATED INNER MEMBRANE PROTEIN-RELATED"/>
    <property type="match status" value="1"/>
</dbReference>
<name>A0A2U2PIA5_9SPHI</name>
<dbReference type="OrthoDB" id="111691at2"/>
<evidence type="ECO:0000256" key="1">
    <source>
        <dbReference type="SAM" id="Phobius"/>
    </source>
</evidence>
<sequence>MPDAPSVSKKSKPPANKKASLLRRFNDWFHLWVGIVTGIPIVLISLTGCLLVFEQEITQLSRPWWNIEVKGEAHLLPPSVIRSRVQQQLPDMEIRRFWYYGLDAPVKITPEHSDSLIFANPYTGRVLALEDHENFFHLIDEGHRNLWLPPEAGRSFVTWCTVIFFVLLITGMVLWWPKKWNIRHVRQAFTINWRAKWKRVNYDLHNVLGFYSLTIGVLMAFTGVLMGFLPVRNAVYHLLGGQDKREEVRSIREWNAELPQKMDGKIDAIWHKVTRELGEKDPFQISIHYPKEEATSIYACTDMQNGTWRELYFDKETLDLLSNSQEKISLEVPSKWMMRSNFALHTGYIGGTVTKWLYFIASLICASLPITGFYIWWGKKKKRASQAF</sequence>